<feature type="binding site" evidence="6">
    <location>
        <position position="175"/>
    </location>
    <ligand>
        <name>substrate</name>
    </ligand>
</feature>
<dbReference type="GO" id="GO:0004239">
    <property type="term" value="F:initiator methionyl aminopeptidase activity"/>
    <property type="evidence" value="ECO:0007669"/>
    <property type="project" value="UniProtKB-UniRule"/>
</dbReference>
<dbReference type="Gene3D" id="3.90.230.10">
    <property type="entry name" value="Creatinase/methionine aminopeptidase superfamily"/>
    <property type="match status" value="1"/>
</dbReference>
<dbReference type="Pfam" id="PF00557">
    <property type="entry name" value="Peptidase_M24"/>
    <property type="match status" value="1"/>
</dbReference>
<feature type="binding site" evidence="6">
    <location>
        <position position="77"/>
    </location>
    <ligand>
        <name>substrate</name>
    </ligand>
</feature>
<name>A0A179IQA0_HYDSH</name>
<organism evidence="10 12">
    <name type="scientific">Hydrogenibacillus schlegelii</name>
    <name type="common">Bacillus schlegelii</name>
    <dbReference type="NCBI Taxonomy" id="1484"/>
    <lineage>
        <taxon>Bacteria</taxon>
        <taxon>Bacillati</taxon>
        <taxon>Bacillota</taxon>
        <taxon>Bacilli</taxon>
        <taxon>Bacillales</taxon>
        <taxon>Bacillales Family X. Incertae Sedis</taxon>
        <taxon>Hydrogenibacillus</taxon>
    </lineage>
</organism>
<sequence length="259" mass="27832">MIVLKSPAELDKMRTAGRIVAEVLRALERKIEPGITTLELDRIAERLIRSFGAVPSFKGYQGYPANICTSVNEALVHGIPSERRLAEGDILSIDVGVFYDGYHGDGAWTYPVGEIDEADRHLLEVTRRALFAGIAKAVPGGRLSDISHAVQTVVEAAGLHVVREYVGHGIGRALHEAPQLPNYGPPGRGPLLRPGMVLAIEPMVNQVSRFVRTLSDGWTVVTVDGGRAAHFEHTVAITESGPEILTLLPGEAGPPYAAP</sequence>
<evidence type="ECO:0000256" key="6">
    <source>
        <dbReference type="HAMAP-Rule" id="MF_01974"/>
    </source>
</evidence>
<keyword evidence="2 6" id="KW-0031">Aminopeptidase</keyword>
<dbReference type="STRING" id="1484.SA87_02150"/>
<feature type="binding site" evidence="6">
    <location>
        <position position="232"/>
    </location>
    <ligand>
        <name>a divalent metal cation</name>
        <dbReference type="ChEBI" id="CHEBI:60240"/>
        <label>1</label>
    </ligand>
</feature>
<evidence type="ECO:0000256" key="2">
    <source>
        <dbReference type="ARBA" id="ARBA00022438"/>
    </source>
</evidence>
<evidence type="ECO:0000256" key="5">
    <source>
        <dbReference type="ARBA" id="ARBA00022801"/>
    </source>
</evidence>
<evidence type="ECO:0000313" key="11">
    <source>
        <dbReference type="EMBL" id="PTQ52835.1"/>
    </source>
</evidence>
<keyword evidence="3 6" id="KW-0645">Protease</keyword>
<reference evidence="11 13" key="2">
    <citation type="submission" date="2017-08" db="EMBL/GenBank/DDBJ databases">
        <title>Burning lignite coal seam in the remote Altai Mountains harbors a hydrogen-driven thermophilic microbial community.</title>
        <authorList>
            <person name="Kadnikov V.V."/>
            <person name="Mardanov A.V."/>
            <person name="Ivasenko D."/>
            <person name="Beletsky A.V."/>
            <person name="Karnachuk O.V."/>
            <person name="Ravin N.V."/>
        </authorList>
    </citation>
    <scope>NUCLEOTIDE SEQUENCE [LARGE SCALE GENOMIC DNA]</scope>
    <source>
        <strain evidence="11">AL33</strain>
    </source>
</reference>
<comment type="cofactor">
    <cofactor evidence="6">
        <name>Co(2+)</name>
        <dbReference type="ChEBI" id="CHEBI:48828"/>
    </cofactor>
    <cofactor evidence="6">
        <name>Zn(2+)</name>
        <dbReference type="ChEBI" id="CHEBI:29105"/>
    </cofactor>
    <cofactor evidence="6">
        <name>Mn(2+)</name>
        <dbReference type="ChEBI" id="CHEBI:29035"/>
    </cofactor>
    <cofactor evidence="6">
        <name>Fe(2+)</name>
        <dbReference type="ChEBI" id="CHEBI:29033"/>
    </cofactor>
    <text evidence="6">Binds 2 divalent metal cations per subunit. Has a high-affinity and a low affinity metal-binding site. The true nature of the physiological cofactor is under debate. The enzyme is active with cobalt, zinc, manganese or divalent iron ions. Most likely, methionine aminopeptidases function as mononuclear Fe(2+)-metalloproteases under physiological conditions, and the catalytically relevant metal-binding site has been assigned to the histidine-containing high-affinity site.</text>
</comment>
<dbReference type="GO" id="GO:0005829">
    <property type="term" value="C:cytosol"/>
    <property type="evidence" value="ECO:0007669"/>
    <property type="project" value="TreeGrafter"/>
</dbReference>
<evidence type="ECO:0000256" key="7">
    <source>
        <dbReference type="RuleBase" id="RU003653"/>
    </source>
</evidence>
<feature type="binding site" evidence="6">
    <location>
        <position position="168"/>
    </location>
    <ligand>
        <name>a divalent metal cation</name>
        <dbReference type="ChEBI" id="CHEBI:60240"/>
        <label>2</label>
        <note>catalytic</note>
    </ligand>
</feature>
<dbReference type="OrthoDB" id="9802055at2"/>
<comment type="similarity">
    <text evidence="6">Belongs to the peptidase M24A family. Methionine aminopeptidase type 1 subfamily.</text>
</comment>
<dbReference type="GO" id="GO:0006508">
    <property type="term" value="P:proteolysis"/>
    <property type="evidence" value="ECO:0007669"/>
    <property type="project" value="UniProtKB-KW"/>
</dbReference>
<dbReference type="PROSITE" id="PS00680">
    <property type="entry name" value="MAP_1"/>
    <property type="match status" value="1"/>
</dbReference>
<accession>A0A179IQA0</accession>
<dbReference type="InterPro" id="IPR036005">
    <property type="entry name" value="Creatinase/aminopeptidase-like"/>
</dbReference>
<dbReference type="InterPro" id="IPR001714">
    <property type="entry name" value="Pept_M24_MAP"/>
</dbReference>
<dbReference type="Proteomes" id="UP000748108">
    <property type="component" value="Unassembled WGS sequence"/>
</dbReference>
<protein>
    <recommendedName>
        <fullName evidence="6 7">Methionine aminopeptidase</fullName>
        <shortName evidence="6">MAP</shortName>
        <shortName evidence="6">MetAP</shortName>
        <ecNumber evidence="6 7">3.4.11.18</ecNumber>
    </recommendedName>
    <alternativeName>
        <fullName evidence="6">Peptidase M</fullName>
    </alternativeName>
</protein>
<dbReference type="RefSeq" id="WP_066200678.1">
    <property type="nucleotide sequence ID" value="NZ_CBCSAS010000025.1"/>
</dbReference>
<reference evidence="9" key="3">
    <citation type="journal article" date="2021" name="Microbiology">
        <title>Metagenomic Analysis of the Microbial Community in the Underground Coal Fire Area (Kemerovo Region, Russia) Revealed Predominance of Thermophilic Members of the Phyla Deinococcus-thermus, Aquificae, and Firmicutes.</title>
        <authorList>
            <person name="Kadnikov V."/>
            <person name="Mardanov A.V."/>
            <person name="Beletsky A.V."/>
            <person name="Karnachuk O.V."/>
            <person name="Ravin N.V."/>
        </authorList>
    </citation>
    <scope>NUCLEOTIDE SEQUENCE</scope>
    <source>
        <strain evidence="9">RBS10-49</strain>
    </source>
</reference>
<dbReference type="EMBL" id="PEBV01000021">
    <property type="protein sequence ID" value="PTQ52835.1"/>
    <property type="molecule type" value="Genomic_DNA"/>
</dbReference>
<dbReference type="PANTHER" id="PTHR43330:SF27">
    <property type="entry name" value="METHIONINE AMINOPEPTIDASE"/>
    <property type="match status" value="1"/>
</dbReference>
<dbReference type="SUPFAM" id="SSF55920">
    <property type="entry name" value="Creatinase/aminopeptidase"/>
    <property type="match status" value="1"/>
</dbReference>
<feature type="domain" description="Peptidase M24" evidence="8">
    <location>
        <begin position="11"/>
        <end position="239"/>
    </location>
</feature>
<evidence type="ECO:0000256" key="1">
    <source>
        <dbReference type="ARBA" id="ARBA00002521"/>
    </source>
</evidence>
<evidence type="ECO:0000313" key="13">
    <source>
        <dbReference type="Proteomes" id="UP000244180"/>
    </source>
</evidence>
<keyword evidence="5 6" id="KW-0378">Hydrolase</keyword>
<dbReference type="GO" id="GO:0070006">
    <property type="term" value="F:metalloaminopeptidase activity"/>
    <property type="evidence" value="ECO:0007669"/>
    <property type="project" value="UniProtKB-UniRule"/>
</dbReference>
<dbReference type="HAMAP" id="MF_01974">
    <property type="entry name" value="MetAP_1"/>
    <property type="match status" value="1"/>
</dbReference>
<comment type="caution">
    <text evidence="10">The sequence shown here is derived from an EMBL/GenBank/DDBJ whole genome shotgun (WGS) entry which is preliminary data.</text>
</comment>
<dbReference type="AlphaFoldDB" id="A0A179IQA0"/>
<dbReference type="EMBL" id="JAHHQF010000078">
    <property type="protein sequence ID" value="MBT9283180.1"/>
    <property type="molecule type" value="Genomic_DNA"/>
</dbReference>
<keyword evidence="12" id="KW-1185">Reference proteome</keyword>
<feature type="binding site" evidence="6">
    <location>
        <position position="105"/>
    </location>
    <ligand>
        <name>a divalent metal cation</name>
        <dbReference type="ChEBI" id="CHEBI:60240"/>
        <label>2</label>
        <note>catalytic</note>
    </ligand>
</feature>
<comment type="function">
    <text evidence="1 6">Removes the N-terminal methionine from nascent proteins. The N-terminal methionine is often cleaved when the second residue in the primary sequence is small and uncharged (Met-Ala-, Cys, Gly, Pro, Ser, Thr, or Val). Requires deformylation of the N(alpha)-formylated initiator methionine before it can be hydrolyzed.</text>
</comment>
<dbReference type="NCBIfam" id="TIGR00500">
    <property type="entry name" value="met_pdase_I"/>
    <property type="match status" value="1"/>
</dbReference>
<evidence type="ECO:0000256" key="3">
    <source>
        <dbReference type="ARBA" id="ARBA00022670"/>
    </source>
</evidence>
<dbReference type="PRINTS" id="PR00599">
    <property type="entry name" value="MAPEPTIDASE"/>
</dbReference>
<feature type="binding site" evidence="6">
    <location>
        <position position="232"/>
    </location>
    <ligand>
        <name>a divalent metal cation</name>
        <dbReference type="ChEBI" id="CHEBI:60240"/>
        <label>2</label>
        <note>catalytic</note>
    </ligand>
</feature>
<feature type="binding site" evidence="6">
    <location>
        <position position="201"/>
    </location>
    <ligand>
        <name>a divalent metal cation</name>
        <dbReference type="ChEBI" id="CHEBI:60240"/>
        <label>2</label>
        <note>catalytic</note>
    </ligand>
</feature>
<evidence type="ECO:0000256" key="4">
    <source>
        <dbReference type="ARBA" id="ARBA00022723"/>
    </source>
</evidence>
<dbReference type="PANTHER" id="PTHR43330">
    <property type="entry name" value="METHIONINE AMINOPEPTIDASE"/>
    <property type="match status" value="1"/>
</dbReference>
<dbReference type="CDD" id="cd01086">
    <property type="entry name" value="MetAP1"/>
    <property type="match status" value="1"/>
</dbReference>
<dbReference type="InterPro" id="IPR002467">
    <property type="entry name" value="Pept_M24A_MAP1"/>
</dbReference>
<comment type="catalytic activity">
    <reaction evidence="6 7">
        <text>Release of N-terminal amino acids, preferentially methionine, from peptides and arylamides.</text>
        <dbReference type="EC" id="3.4.11.18"/>
    </reaction>
</comment>
<dbReference type="InterPro" id="IPR000994">
    <property type="entry name" value="Pept_M24"/>
</dbReference>
<dbReference type="EC" id="3.4.11.18" evidence="6 7"/>
<evidence type="ECO:0000313" key="10">
    <source>
        <dbReference type="EMBL" id="OAR04433.1"/>
    </source>
</evidence>
<evidence type="ECO:0000259" key="8">
    <source>
        <dbReference type="Pfam" id="PF00557"/>
    </source>
</evidence>
<keyword evidence="4 6" id="KW-0479">Metal-binding</keyword>
<feature type="binding site" evidence="6">
    <location>
        <position position="94"/>
    </location>
    <ligand>
        <name>a divalent metal cation</name>
        <dbReference type="ChEBI" id="CHEBI:60240"/>
        <label>1</label>
    </ligand>
</feature>
<dbReference type="EMBL" id="JXBB01000016">
    <property type="protein sequence ID" value="OAR04433.1"/>
    <property type="molecule type" value="Genomic_DNA"/>
</dbReference>
<gene>
    <name evidence="6 9" type="primary">map</name>
    <name evidence="11" type="ORF">HSCHL_2614</name>
    <name evidence="9" type="ORF">KM312_11165</name>
    <name evidence="10" type="ORF">SA87_02150</name>
</gene>
<comment type="subunit">
    <text evidence="6">Monomer.</text>
</comment>
<evidence type="ECO:0000313" key="12">
    <source>
        <dbReference type="Proteomes" id="UP000243024"/>
    </source>
</evidence>
<evidence type="ECO:0000313" key="9">
    <source>
        <dbReference type="EMBL" id="MBT9283180.1"/>
    </source>
</evidence>
<dbReference type="GO" id="GO:0046872">
    <property type="term" value="F:metal ion binding"/>
    <property type="evidence" value="ECO:0007669"/>
    <property type="project" value="UniProtKB-UniRule"/>
</dbReference>
<reference evidence="10 12" key="1">
    <citation type="submission" date="2015-09" db="EMBL/GenBank/DDBJ databases">
        <title>Draft genome sequence of Hydrogenibacillus schlegelii DSM 2000.</title>
        <authorList>
            <person name="Hemp J."/>
        </authorList>
    </citation>
    <scope>NUCLEOTIDE SEQUENCE [LARGE SCALE GENOMIC DNA]</scope>
    <source>
        <strain evidence="10 12">MA 48</strain>
    </source>
</reference>
<dbReference type="Proteomes" id="UP000243024">
    <property type="component" value="Unassembled WGS sequence"/>
</dbReference>
<proteinExistence type="inferred from homology"/>
<feature type="binding site" evidence="6">
    <location>
        <position position="105"/>
    </location>
    <ligand>
        <name>a divalent metal cation</name>
        <dbReference type="ChEBI" id="CHEBI:60240"/>
        <label>1</label>
    </ligand>
</feature>
<dbReference type="Proteomes" id="UP000244180">
    <property type="component" value="Unassembled WGS sequence"/>
</dbReference>